<evidence type="ECO:0000256" key="1">
    <source>
        <dbReference type="SAM" id="MobiDB-lite"/>
    </source>
</evidence>
<dbReference type="InterPro" id="IPR036365">
    <property type="entry name" value="PGBD-like_sf"/>
</dbReference>
<dbReference type="InterPro" id="IPR002477">
    <property type="entry name" value="Peptidoglycan-bd-like"/>
</dbReference>
<feature type="compositionally biased region" description="Pro residues" evidence="1">
    <location>
        <begin position="147"/>
        <end position="163"/>
    </location>
</feature>
<name>A0A6J7KIJ4_9ZZZZ</name>
<dbReference type="SUPFAM" id="SSF47090">
    <property type="entry name" value="PGBD-like"/>
    <property type="match status" value="1"/>
</dbReference>
<organism evidence="3">
    <name type="scientific">freshwater metagenome</name>
    <dbReference type="NCBI Taxonomy" id="449393"/>
    <lineage>
        <taxon>unclassified sequences</taxon>
        <taxon>metagenomes</taxon>
        <taxon>ecological metagenomes</taxon>
    </lineage>
</organism>
<evidence type="ECO:0000259" key="2">
    <source>
        <dbReference type="Pfam" id="PF01471"/>
    </source>
</evidence>
<reference evidence="3" key="1">
    <citation type="submission" date="2020-05" db="EMBL/GenBank/DDBJ databases">
        <authorList>
            <person name="Chiriac C."/>
            <person name="Salcher M."/>
            <person name="Ghai R."/>
            <person name="Kavagutti S V."/>
        </authorList>
    </citation>
    <scope>NUCLEOTIDE SEQUENCE</scope>
</reference>
<feature type="region of interest" description="Disordered" evidence="1">
    <location>
        <begin position="138"/>
        <end position="178"/>
    </location>
</feature>
<accession>A0A6J7KIJ4</accession>
<gene>
    <name evidence="3" type="ORF">UFOPK3773_01698</name>
</gene>
<sequence>MSPAVQVQRTPITKDRAKEFFLATVCPVATSLKIIDNLWINPGGWKAVVPSTARPYTQSASAEARKAATALTAGGVAWPDGLLSSINGMEQNFLSMIVPLEAMVNAPTGAAMEAPWSKVALNPRIAEQQARIDLGLPAADAANDGCPPVPRSKPKPVALPKPKPTSDADISGGSGQSERSYGEWLCGADAEGLPGFSAYSRDGRSVAMLQWALKSLGDYQGDIGGNYGPQTFIAVRSFQLGVGLGGSGDVGPNTWGAIQRRIC</sequence>
<dbReference type="Gene3D" id="1.10.101.10">
    <property type="entry name" value="PGBD-like superfamily/PGBD"/>
    <property type="match status" value="1"/>
</dbReference>
<protein>
    <submittedName>
        <fullName evidence="3">Unannotated protein</fullName>
    </submittedName>
</protein>
<dbReference type="EMBL" id="CAFBNF010000223">
    <property type="protein sequence ID" value="CAB4956148.1"/>
    <property type="molecule type" value="Genomic_DNA"/>
</dbReference>
<evidence type="ECO:0000313" key="3">
    <source>
        <dbReference type="EMBL" id="CAB4956148.1"/>
    </source>
</evidence>
<feature type="domain" description="Peptidoglycan binding-like" evidence="2">
    <location>
        <begin position="203"/>
        <end position="258"/>
    </location>
</feature>
<dbReference type="InterPro" id="IPR036366">
    <property type="entry name" value="PGBDSf"/>
</dbReference>
<proteinExistence type="predicted"/>
<dbReference type="AlphaFoldDB" id="A0A6J7KIJ4"/>
<dbReference type="Pfam" id="PF01471">
    <property type="entry name" value="PG_binding_1"/>
    <property type="match status" value="1"/>
</dbReference>